<dbReference type="Gene3D" id="2.40.40.10">
    <property type="entry name" value="RlpA-like domain"/>
    <property type="match status" value="1"/>
</dbReference>
<evidence type="ECO:0000313" key="3">
    <source>
        <dbReference type="EMBL" id="PPQ86151.1"/>
    </source>
</evidence>
<feature type="chain" id="PRO_5019016921" description="RlpA-like protein double-psi beta-barrel domain-containing protein" evidence="2">
    <location>
        <begin position="34"/>
        <end position="125"/>
    </location>
</feature>
<dbReference type="EMBL" id="NHYE01004133">
    <property type="protein sequence ID" value="PPQ86151.1"/>
    <property type="molecule type" value="Genomic_DNA"/>
</dbReference>
<dbReference type="InterPro" id="IPR051477">
    <property type="entry name" value="Expansin_CellWall"/>
</dbReference>
<dbReference type="InParanoid" id="A0A409X5Z1"/>
<keyword evidence="4" id="KW-1185">Reference proteome</keyword>
<dbReference type="SUPFAM" id="SSF50685">
    <property type="entry name" value="Barwin-like endoglucanases"/>
    <property type="match status" value="1"/>
</dbReference>
<feature type="signal peptide" evidence="2">
    <location>
        <begin position="1"/>
        <end position="33"/>
    </location>
</feature>
<reference evidence="3 4" key="1">
    <citation type="journal article" date="2018" name="Evol. Lett.">
        <title>Horizontal gene cluster transfer increased hallucinogenic mushroom diversity.</title>
        <authorList>
            <person name="Reynolds H.T."/>
            <person name="Vijayakumar V."/>
            <person name="Gluck-Thaler E."/>
            <person name="Korotkin H.B."/>
            <person name="Matheny P.B."/>
            <person name="Slot J.C."/>
        </authorList>
    </citation>
    <scope>NUCLEOTIDE SEQUENCE [LARGE SCALE GENOMIC DNA]</scope>
    <source>
        <strain evidence="3 4">SRW20</strain>
    </source>
</reference>
<dbReference type="Proteomes" id="UP000284706">
    <property type="component" value="Unassembled WGS sequence"/>
</dbReference>
<name>A0A409X5Z1_9AGAR</name>
<accession>A0A409X5Z1</accession>
<dbReference type="OrthoDB" id="623670at2759"/>
<evidence type="ECO:0000256" key="1">
    <source>
        <dbReference type="ARBA" id="ARBA00022729"/>
    </source>
</evidence>
<gene>
    <name evidence="3" type="ORF">CVT26_000409</name>
</gene>
<dbReference type="PANTHER" id="PTHR31836">
    <property type="match status" value="1"/>
</dbReference>
<protein>
    <recommendedName>
        <fullName evidence="5">RlpA-like protein double-psi beta-barrel domain-containing protein</fullName>
    </recommendedName>
</protein>
<dbReference type="CDD" id="cd22191">
    <property type="entry name" value="DPBB_RlpA_EXP_N-like"/>
    <property type="match status" value="1"/>
</dbReference>
<dbReference type="AlphaFoldDB" id="A0A409X5Z1"/>
<evidence type="ECO:0000313" key="4">
    <source>
        <dbReference type="Proteomes" id="UP000284706"/>
    </source>
</evidence>
<proteinExistence type="predicted"/>
<evidence type="ECO:0008006" key="5">
    <source>
        <dbReference type="Google" id="ProtNLM"/>
    </source>
</evidence>
<evidence type="ECO:0000256" key="2">
    <source>
        <dbReference type="SAM" id="SignalP"/>
    </source>
</evidence>
<organism evidence="3 4">
    <name type="scientific">Gymnopilus dilepis</name>
    <dbReference type="NCBI Taxonomy" id="231916"/>
    <lineage>
        <taxon>Eukaryota</taxon>
        <taxon>Fungi</taxon>
        <taxon>Dikarya</taxon>
        <taxon>Basidiomycota</taxon>
        <taxon>Agaricomycotina</taxon>
        <taxon>Agaricomycetes</taxon>
        <taxon>Agaricomycetidae</taxon>
        <taxon>Agaricales</taxon>
        <taxon>Agaricineae</taxon>
        <taxon>Hymenogastraceae</taxon>
        <taxon>Gymnopilus</taxon>
    </lineage>
</organism>
<sequence>MWAHSVSQDLGRLRSRVSVSLLSFVVQILLTQGSPLRVEGFVLACGGLFEDFDPVVSLSPTLFGNGAYCGKTIRISSGNKTVNGKVEDICPGCDKFDLDLSPILFEIFAPLSDGLVQVSWTILDD</sequence>
<dbReference type="InterPro" id="IPR036908">
    <property type="entry name" value="RlpA-like_sf"/>
</dbReference>
<comment type="caution">
    <text evidence="3">The sequence shown here is derived from an EMBL/GenBank/DDBJ whole genome shotgun (WGS) entry which is preliminary data.</text>
</comment>
<dbReference type="PANTHER" id="PTHR31836:SF27">
    <property type="entry name" value="RLPA-LIKE PROTEIN DOUBLE-PSI BETA-BARREL DOMAIN-CONTAINING PROTEIN"/>
    <property type="match status" value="1"/>
</dbReference>
<keyword evidence="1 2" id="KW-0732">Signal</keyword>